<dbReference type="Pfam" id="PF02833">
    <property type="entry name" value="DHHA2"/>
    <property type="match status" value="1"/>
</dbReference>
<keyword evidence="4" id="KW-0378">Hydrolase</keyword>
<dbReference type="Gene3D" id="3.40.1390.20">
    <property type="entry name" value="HprK N-terminal domain-like"/>
    <property type="match status" value="1"/>
</dbReference>
<dbReference type="InterPro" id="IPR046342">
    <property type="entry name" value="CBS_dom_sf"/>
</dbReference>
<feature type="domain" description="CBS" evidence="9">
    <location>
        <begin position="71"/>
        <end position="130"/>
    </location>
</feature>
<protein>
    <recommendedName>
        <fullName evidence="2">inorganic diphosphatase</fullName>
        <ecNumber evidence="2">3.6.1.1</ecNumber>
    </recommendedName>
    <alternativeName>
        <fullName evidence="6">Pyrophosphate phospho-hydrolase</fullName>
    </alternativeName>
</protein>
<dbReference type="SMART" id="SM01131">
    <property type="entry name" value="DHHA2"/>
    <property type="match status" value="1"/>
</dbReference>
<evidence type="ECO:0000256" key="1">
    <source>
        <dbReference type="ARBA" id="ARBA00001936"/>
    </source>
</evidence>
<dbReference type="PROSITE" id="PS51371">
    <property type="entry name" value="CBS"/>
    <property type="match status" value="2"/>
</dbReference>
<dbReference type="PANTHER" id="PTHR12112:SF22">
    <property type="entry name" value="MANGANESE-DEPENDENT INORGANIC PYROPHOSPHATASE-RELATED"/>
    <property type="match status" value="1"/>
</dbReference>
<dbReference type="AlphaFoldDB" id="A0A1G6KCB9"/>
<dbReference type="InterPro" id="IPR000644">
    <property type="entry name" value="CBS_dom"/>
</dbReference>
<keyword evidence="5" id="KW-0464">Manganese</keyword>
<evidence type="ECO:0000313" key="10">
    <source>
        <dbReference type="EMBL" id="SDC28215.1"/>
    </source>
</evidence>
<dbReference type="SUPFAM" id="SSF64182">
    <property type="entry name" value="DHH phosphoesterases"/>
    <property type="match status" value="1"/>
</dbReference>
<accession>A0A1G6KCB9</accession>
<dbReference type="InterPro" id="IPR028979">
    <property type="entry name" value="Ser_kin/Pase_Hpr-like_N_sf"/>
</dbReference>
<dbReference type="Gene3D" id="3.10.310.20">
    <property type="entry name" value="DHHA2 domain"/>
    <property type="match status" value="1"/>
</dbReference>
<dbReference type="Pfam" id="PF00571">
    <property type="entry name" value="CBS"/>
    <property type="match status" value="2"/>
</dbReference>
<evidence type="ECO:0000259" key="9">
    <source>
        <dbReference type="PROSITE" id="PS51371"/>
    </source>
</evidence>
<dbReference type="RefSeq" id="WP_093729849.1">
    <property type="nucleotide sequence ID" value="NZ_FMYW01000004.1"/>
</dbReference>
<dbReference type="Gene3D" id="3.90.1640.10">
    <property type="entry name" value="inorganic pyrophosphatase (n-terminal core)"/>
    <property type="match status" value="2"/>
</dbReference>
<dbReference type="EC" id="3.6.1.1" evidence="2"/>
<dbReference type="NCBIfam" id="NF011442">
    <property type="entry name" value="PRK14869.1-4"/>
    <property type="match status" value="1"/>
</dbReference>
<evidence type="ECO:0000256" key="3">
    <source>
        <dbReference type="ARBA" id="ARBA00022723"/>
    </source>
</evidence>
<dbReference type="InterPro" id="IPR038763">
    <property type="entry name" value="DHH_sf"/>
</dbReference>
<dbReference type="GO" id="GO:0046872">
    <property type="term" value="F:metal ion binding"/>
    <property type="evidence" value="ECO:0007669"/>
    <property type="project" value="UniProtKB-KW"/>
</dbReference>
<reference evidence="11" key="1">
    <citation type="submission" date="2016-10" db="EMBL/GenBank/DDBJ databases">
        <authorList>
            <person name="Varghese N."/>
            <person name="Submissions S."/>
        </authorList>
    </citation>
    <scope>NUCLEOTIDE SEQUENCE [LARGE SCALE GENOMIC DNA]</scope>
    <source>
        <strain evidence="11">DSM 11005</strain>
    </source>
</reference>
<dbReference type="Pfam" id="PF01368">
    <property type="entry name" value="DHH"/>
    <property type="match status" value="1"/>
</dbReference>
<sequence>MDKPVLIIGHQHPDTDSVCSAIAYAYLKKQQGWNAEPARAGKLNPETEFVLEYFKIPAPRLINYFYPSLEDIRLLQAPAVGMQATLREAGKLFVENPRLKSVPVLDTEGNVAGIITVGDLAKRYYEEESIKELEDGSVSYANIVSTLEGRLLCGDIGKTFSGKIKLGASQAATILADVAPGDMIILGDREDVQKELLGIGGVCLVLTRNTDVSEEIIRLAEAKDDVILVTPFDSYRTARLINQSIPAKLIMTSPVVCFNETDLLADVKEKILSAKYVTYPVLRKGKYIGIIDRGMMLEPERQQVILVDHNERSQAVEGIEETQILEIIDHHRLGGLTTGAPIYIRQEPVGSTATIIANMMWNHDIGMPPNIAGILFAAMVSDTLYFRSPTTTEADRAAAKRLAIQAGIEDPEDFAMQLLRAGSVLNTMAPADIIRNDFKEFDFGDVRVTVSQINIMDRQLALEKLPELQKALDEFRKRENYDMSLLMVTDVLGEATDLLEAGCRDSVLDLAFGDRDAAGYYHLPGVLSRKKQVIPPLTEAFKKMD</sequence>
<evidence type="ECO:0000256" key="2">
    <source>
        <dbReference type="ARBA" id="ARBA00012146"/>
    </source>
</evidence>
<comment type="cofactor">
    <cofactor evidence="1">
        <name>Mn(2+)</name>
        <dbReference type="ChEBI" id="CHEBI:29035"/>
    </cofactor>
</comment>
<feature type="domain" description="CBS" evidence="9">
    <location>
        <begin position="251"/>
        <end position="307"/>
    </location>
</feature>
<dbReference type="GO" id="GO:0004427">
    <property type="term" value="F:inorganic diphosphate phosphatase activity"/>
    <property type="evidence" value="ECO:0007669"/>
    <property type="project" value="UniProtKB-EC"/>
</dbReference>
<dbReference type="Gene3D" id="3.10.580.10">
    <property type="entry name" value="CBS-domain"/>
    <property type="match status" value="1"/>
</dbReference>
<dbReference type="InterPro" id="IPR038222">
    <property type="entry name" value="DHHA2_dom_sf"/>
</dbReference>
<organism evidence="10 11">
    <name type="scientific">Succiniclasticum ruminis</name>
    <dbReference type="NCBI Taxonomy" id="40841"/>
    <lineage>
        <taxon>Bacteria</taxon>
        <taxon>Bacillati</taxon>
        <taxon>Bacillota</taxon>
        <taxon>Negativicutes</taxon>
        <taxon>Acidaminococcales</taxon>
        <taxon>Acidaminococcaceae</taxon>
        <taxon>Succiniclasticum</taxon>
    </lineage>
</organism>
<dbReference type="GO" id="GO:0005737">
    <property type="term" value="C:cytoplasm"/>
    <property type="evidence" value="ECO:0007669"/>
    <property type="project" value="InterPro"/>
</dbReference>
<dbReference type="Proteomes" id="UP000198943">
    <property type="component" value="Unassembled WGS sequence"/>
</dbReference>
<dbReference type="SUPFAM" id="SSF75138">
    <property type="entry name" value="HprK N-terminal domain-like"/>
    <property type="match status" value="1"/>
</dbReference>
<dbReference type="InterPro" id="IPR010766">
    <property type="entry name" value="DRTGG"/>
</dbReference>
<proteinExistence type="predicted"/>
<name>A0A1G6KCB9_9FIRM</name>
<comment type="catalytic activity">
    <reaction evidence="7">
        <text>diphosphate + H2O = 2 phosphate + H(+)</text>
        <dbReference type="Rhea" id="RHEA:24576"/>
        <dbReference type="ChEBI" id="CHEBI:15377"/>
        <dbReference type="ChEBI" id="CHEBI:15378"/>
        <dbReference type="ChEBI" id="CHEBI:33019"/>
        <dbReference type="ChEBI" id="CHEBI:43474"/>
        <dbReference type="EC" id="3.6.1.1"/>
    </reaction>
</comment>
<dbReference type="OrthoDB" id="9766150at2"/>
<dbReference type="EMBL" id="FMYW01000004">
    <property type="protein sequence ID" value="SDC28215.1"/>
    <property type="molecule type" value="Genomic_DNA"/>
</dbReference>
<evidence type="ECO:0000313" key="11">
    <source>
        <dbReference type="Proteomes" id="UP000198943"/>
    </source>
</evidence>
<dbReference type="InterPro" id="IPR001667">
    <property type="entry name" value="DDH_dom"/>
</dbReference>
<evidence type="ECO:0000256" key="6">
    <source>
        <dbReference type="ARBA" id="ARBA00032535"/>
    </source>
</evidence>
<evidence type="ECO:0000256" key="4">
    <source>
        <dbReference type="ARBA" id="ARBA00022801"/>
    </source>
</evidence>
<evidence type="ECO:0000256" key="8">
    <source>
        <dbReference type="PROSITE-ProRule" id="PRU00703"/>
    </source>
</evidence>
<evidence type="ECO:0000256" key="7">
    <source>
        <dbReference type="ARBA" id="ARBA00047820"/>
    </source>
</evidence>
<dbReference type="Pfam" id="PF07085">
    <property type="entry name" value="DRTGG"/>
    <property type="match status" value="1"/>
</dbReference>
<dbReference type="NCBIfam" id="NF011443">
    <property type="entry name" value="PRK14869.1-5"/>
    <property type="match status" value="1"/>
</dbReference>
<evidence type="ECO:0000256" key="5">
    <source>
        <dbReference type="ARBA" id="ARBA00023211"/>
    </source>
</evidence>
<dbReference type="FunFam" id="3.90.1640.10:FF:000001">
    <property type="entry name" value="Probable manganese-dependent inorganic pyrophosphatase"/>
    <property type="match status" value="1"/>
</dbReference>
<dbReference type="SMART" id="SM00116">
    <property type="entry name" value="CBS"/>
    <property type="match status" value="2"/>
</dbReference>
<dbReference type="InterPro" id="IPR004097">
    <property type="entry name" value="DHHA2"/>
</dbReference>
<keyword evidence="11" id="KW-1185">Reference proteome</keyword>
<keyword evidence="8" id="KW-0129">CBS domain</keyword>
<dbReference type="PANTHER" id="PTHR12112">
    <property type="entry name" value="BNIP - RELATED"/>
    <property type="match status" value="1"/>
</dbReference>
<gene>
    <name evidence="10" type="ORF">SAMN04487864_104162</name>
</gene>
<dbReference type="SUPFAM" id="SSF54631">
    <property type="entry name" value="CBS-domain pair"/>
    <property type="match status" value="1"/>
</dbReference>
<keyword evidence="3" id="KW-0479">Metal-binding</keyword>